<accession>A0A7C5VTR6</accession>
<dbReference type="SUPFAM" id="SSF52540">
    <property type="entry name" value="P-loop containing nucleoside triphosphate hydrolases"/>
    <property type="match status" value="1"/>
</dbReference>
<dbReference type="InterPro" id="IPR016032">
    <property type="entry name" value="Sig_transdc_resp-reg_C-effctor"/>
</dbReference>
<dbReference type="Pfam" id="PF13401">
    <property type="entry name" value="AAA_22"/>
    <property type="match status" value="1"/>
</dbReference>
<dbReference type="Pfam" id="PF12862">
    <property type="entry name" value="ANAPC5"/>
    <property type="match status" value="1"/>
</dbReference>
<evidence type="ECO:0000259" key="2">
    <source>
        <dbReference type="PROSITE" id="PS50043"/>
    </source>
</evidence>
<dbReference type="AlphaFoldDB" id="A0A7C5VTR6"/>
<dbReference type="PRINTS" id="PR00038">
    <property type="entry name" value="HTHLUXR"/>
</dbReference>
<organism evidence="3">
    <name type="scientific">Thermomicrobium roseum</name>
    <dbReference type="NCBI Taxonomy" id="500"/>
    <lineage>
        <taxon>Bacteria</taxon>
        <taxon>Pseudomonadati</taxon>
        <taxon>Thermomicrobiota</taxon>
        <taxon>Thermomicrobia</taxon>
        <taxon>Thermomicrobiales</taxon>
        <taxon>Thermomicrobiaceae</taxon>
        <taxon>Thermomicrobium</taxon>
    </lineage>
</organism>
<dbReference type="PANTHER" id="PTHR47691:SF3">
    <property type="entry name" value="HTH-TYPE TRANSCRIPTIONAL REGULATOR RV0890C-RELATED"/>
    <property type="match status" value="1"/>
</dbReference>
<dbReference type="SMART" id="SM00421">
    <property type="entry name" value="HTH_LUXR"/>
    <property type="match status" value="1"/>
</dbReference>
<name>A0A7C5VTR6_THERO</name>
<dbReference type="InterPro" id="IPR027417">
    <property type="entry name" value="P-loop_NTPase"/>
</dbReference>
<dbReference type="PROSITE" id="PS00622">
    <property type="entry name" value="HTH_LUXR_1"/>
    <property type="match status" value="1"/>
</dbReference>
<dbReference type="PROSITE" id="PS50043">
    <property type="entry name" value="HTH_LUXR_2"/>
    <property type="match status" value="1"/>
</dbReference>
<protein>
    <submittedName>
        <fullName evidence="3">Tetratricopeptide repeat protein</fullName>
    </submittedName>
</protein>
<dbReference type="Gene3D" id="3.40.50.300">
    <property type="entry name" value="P-loop containing nucleotide triphosphate hydrolases"/>
    <property type="match status" value="1"/>
</dbReference>
<dbReference type="GO" id="GO:0016887">
    <property type="term" value="F:ATP hydrolysis activity"/>
    <property type="evidence" value="ECO:0007669"/>
    <property type="project" value="InterPro"/>
</dbReference>
<sequence length="886" mass="97688">MLSSRSLCVSVTRLALDYVVSLPDYLTTLVGREQEIAEVVDLLQRSETRLVTLTGPGGVGKTRLAVAVAERLRIALEREVVFVELASLRDPALVLTAIAETMGLQDLGSIPVKERLALTLRDRQLLLLLDNFEHLVSAARDIGALLLAGPQLQILVTSRLPLRLSGERIYQVPPLALPPDLDAPTEVVMASPAVQLFLERARASDPAIALTPDIAPLAARICARLDGLPLALELAAARTRLLQLPALLARLERSLQLLTGGARDLPDRQRTLRQTIAWSHDLLDERERILFRRLAPFAGGFTIEAIETVCNFDGRIGPDVLDALMSLLDLSLVQRVPGTEQRPRFRLLETIREFAAEQFVESDEEPLVRHRHATYFLALAERGECALHSIEDRGWLDELEVEHDNYRAVFVWTQAAAPGNPAEAAQLSLRLSLALWWFWVYRGHRAEGYARLTESLKQVHALGLLDDRTHAVALLDLGMLDYEQGDYDAAEARLAESVRLAGEHGDKYTLCLALQYHGLSALHRGYYADARALLQESVAVARTLGQPWYVAVTIFALAEATWPIDPQAATVLYQESATVLRSLGACWGLSLPLTSLARQALDEGRYEDARVLCEEGLWLRRAVGHQWWIAMSLCSLGEVARCEGNYALAETYFSEARAIYRTLGRTHNLAWSLRGLGYAVLARGDLFHAHELLREGLMLERELGATPSLAACLSGLAGLAGIGGDPWRAARLFGAAEALLERIGAKLEPADRLDQGRLIAQVSPCLSASAWSEAWQEGRSLPLDLAIAEALAVPAPELASTEPVERPRVHRPRQGLRHGSLTPREQEVVKLVARGLSNREIATQLFITEKTVANHIEHIMTKLNLRSRTQIAVWAVQHGLGPEPVA</sequence>
<dbReference type="InterPro" id="IPR000792">
    <property type="entry name" value="Tscrpt_reg_LuxR_C"/>
</dbReference>
<feature type="domain" description="HTH luxR-type" evidence="2">
    <location>
        <begin position="814"/>
        <end position="879"/>
    </location>
</feature>
<reference evidence="3" key="1">
    <citation type="journal article" date="2020" name="mSystems">
        <title>Genome- and Community-Level Interaction Insights into Carbon Utilization and Element Cycling Functions of Hydrothermarchaeota in Hydrothermal Sediment.</title>
        <authorList>
            <person name="Zhou Z."/>
            <person name="Liu Y."/>
            <person name="Xu W."/>
            <person name="Pan J."/>
            <person name="Luo Z.H."/>
            <person name="Li M."/>
        </authorList>
    </citation>
    <scope>NUCLEOTIDE SEQUENCE [LARGE SCALE GENOMIC DNA]</scope>
    <source>
        <strain evidence="3">SpSt-1065</strain>
    </source>
</reference>
<dbReference type="EMBL" id="DRWX01000099">
    <property type="protein sequence ID" value="HHM95971.1"/>
    <property type="molecule type" value="Genomic_DNA"/>
</dbReference>
<dbReference type="InterPro" id="IPR058852">
    <property type="entry name" value="HTH_77"/>
</dbReference>
<dbReference type="SUPFAM" id="SSF48452">
    <property type="entry name" value="TPR-like"/>
    <property type="match status" value="2"/>
</dbReference>
<dbReference type="CDD" id="cd06170">
    <property type="entry name" value="LuxR_C_like"/>
    <property type="match status" value="1"/>
</dbReference>
<dbReference type="PANTHER" id="PTHR47691">
    <property type="entry name" value="REGULATOR-RELATED"/>
    <property type="match status" value="1"/>
</dbReference>
<dbReference type="Gene3D" id="1.25.40.10">
    <property type="entry name" value="Tetratricopeptide repeat domain"/>
    <property type="match status" value="2"/>
</dbReference>
<dbReference type="PRINTS" id="PR00364">
    <property type="entry name" value="DISEASERSIST"/>
</dbReference>
<dbReference type="GO" id="GO:0006355">
    <property type="term" value="P:regulation of DNA-templated transcription"/>
    <property type="evidence" value="ECO:0007669"/>
    <property type="project" value="InterPro"/>
</dbReference>
<dbReference type="InterPro" id="IPR036388">
    <property type="entry name" value="WH-like_DNA-bd_sf"/>
</dbReference>
<dbReference type="Pfam" id="PF00196">
    <property type="entry name" value="GerE"/>
    <property type="match status" value="1"/>
</dbReference>
<dbReference type="SMART" id="SM00028">
    <property type="entry name" value="TPR"/>
    <property type="match status" value="4"/>
</dbReference>
<dbReference type="InterPro" id="IPR019734">
    <property type="entry name" value="TPR_rpt"/>
</dbReference>
<comment type="caution">
    <text evidence="3">The sequence shown here is derived from an EMBL/GenBank/DDBJ whole genome shotgun (WGS) entry which is preliminary data.</text>
</comment>
<dbReference type="InterPro" id="IPR049945">
    <property type="entry name" value="AAA_22"/>
</dbReference>
<dbReference type="Pfam" id="PF25872">
    <property type="entry name" value="HTH_77"/>
    <property type="match status" value="1"/>
</dbReference>
<feature type="region of interest" description="Disordered" evidence="1">
    <location>
        <begin position="799"/>
        <end position="820"/>
    </location>
</feature>
<dbReference type="InterPro" id="IPR026000">
    <property type="entry name" value="Apc5_dom"/>
</dbReference>
<evidence type="ECO:0000313" key="3">
    <source>
        <dbReference type="EMBL" id="HHM95971.1"/>
    </source>
</evidence>
<evidence type="ECO:0000256" key="1">
    <source>
        <dbReference type="SAM" id="MobiDB-lite"/>
    </source>
</evidence>
<proteinExistence type="predicted"/>
<gene>
    <name evidence="3" type="ORF">ENM21_02005</name>
</gene>
<dbReference type="InterPro" id="IPR011990">
    <property type="entry name" value="TPR-like_helical_dom_sf"/>
</dbReference>
<dbReference type="Gene3D" id="1.10.10.10">
    <property type="entry name" value="Winged helix-like DNA-binding domain superfamily/Winged helix DNA-binding domain"/>
    <property type="match status" value="1"/>
</dbReference>
<dbReference type="SUPFAM" id="SSF46894">
    <property type="entry name" value="C-terminal effector domain of the bipartite response regulators"/>
    <property type="match status" value="1"/>
</dbReference>
<dbReference type="Pfam" id="PF13424">
    <property type="entry name" value="TPR_12"/>
    <property type="match status" value="1"/>
</dbReference>
<dbReference type="GO" id="GO:0003677">
    <property type="term" value="F:DNA binding"/>
    <property type="evidence" value="ECO:0007669"/>
    <property type="project" value="InterPro"/>
</dbReference>